<organism evidence="2 3">
    <name type="scientific">Aquilegia coerulea</name>
    <name type="common">Rocky mountain columbine</name>
    <dbReference type="NCBI Taxonomy" id="218851"/>
    <lineage>
        <taxon>Eukaryota</taxon>
        <taxon>Viridiplantae</taxon>
        <taxon>Streptophyta</taxon>
        <taxon>Embryophyta</taxon>
        <taxon>Tracheophyta</taxon>
        <taxon>Spermatophyta</taxon>
        <taxon>Magnoliopsida</taxon>
        <taxon>Ranunculales</taxon>
        <taxon>Ranunculaceae</taxon>
        <taxon>Thalictroideae</taxon>
        <taxon>Aquilegia</taxon>
    </lineage>
</organism>
<dbReference type="AlphaFoldDB" id="A0A2G5CIT8"/>
<dbReference type="PANTHER" id="PTHR31065">
    <property type="entry name" value="PLATZ TRANSCRIPTION FACTOR FAMILY PROTEIN"/>
    <property type="match status" value="1"/>
</dbReference>
<accession>A0A2G5CIT8</accession>
<evidence type="ECO:0000313" key="2">
    <source>
        <dbReference type="EMBL" id="PIA31222.1"/>
    </source>
</evidence>
<dbReference type="PANTHER" id="PTHR31065:SF35">
    <property type="entry name" value="PLATZ TRANSCRIPTION FACTOR FAMILY PROTEIN"/>
    <property type="match status" value="1"/>
</dbReference>
<feature type="compositionally biased region" description="Basic residues" evidence="1">
    <location>
        <begin position="215"/>
        <end position="226"/>
    </location>
</feature>
<reference evidence="2 3" key="1">
    <citation type="submission" date="2017-09" db="EMBL/GenBank/DDBJ databases">
        <title>WGS assembly of Aquilegia coerulea Goldsmith.</title>
        <authorList>
            <person name="Hodges S."/>
            <person name="Kramer E."/>
            <person name="Nordborg M."/>
            <person name="Tomkins J."/>
            <person name="Borevitz J."/>
            <person name="Derieg N."/>
            <person name="Yan J."/>
            <person name="Mihaltcheva S."/>
            <person name="Hayes R.D."/>
            <person name="Rokhsar D."/>
        </authorList>
    </citation>
    <scope>NUCLEOTIDE SEQUENCE [LARGE SCALE GENOMIC DNA]</scope>
    <source>
        <strain evidence="3">cv. Goldsmith</strain>
    </source>
</reference>
<dbReference type="Pfam" id="PF04640">
    <property type="entry name" value="PLATZ"/>
    <property type="match status" value="1"/>
</dbReference>
<dbReference type="InParanoid" id="A0A2G5CIT8"/>
<proteinExistence type="predicted"/>
<sequence length="232" mass="26169">MGSTNEETNLNKNEALIPSWLIPFISNQYFEPCPLHAASAKGGRNMFCLICKGQAQCSYCMKLYHENHPFLQVRKCSYHEAVRLTDINKYIDGSNIHIYHIKKDNVIFLNERSSCKLAKGSAPGCKICHRNMLVPFKFCSIGCKIKGIKQGFEEVTFELPNVMSNIEPGNQFVSEWIPLPHSPQTIPNGDKESEPGDKASGSNPRPPSPDISRPLRGRIHKRKGIPRRAPFF</sequence>
<feature type="region of interest" description="Disordered" evidence="1">
    <location>
        <begin position="178"/>
        <end position="232"/>
    </location>
</feature>
<dbReference type="EMBL" id="KZ305068">
    <property type="protein sequence ID" value="PIA31222.1"/>
    <property type="molecule type" value="Genomic_DNA"/>
</dbReference>
<dbReference type="Proteomes" id="UP000230069">
    <property type="component" value="Unassembled WGS sequence"/>
</dbReference>
<evidence type="ECO:0000256" key="1">
    <source>
        <dbReference type="SAM" id="MobiDB-lite"/>
    </source>
</evidence>
<dbReference type="STRING" id="218851.A0A2G5CIT8"/>
<name>A0A2G5CIT8_AQUCA</name>
<gene>
    <name evidence="2" type="ORF">AQUCO_05100021v1</name>
</gene>
<dbReference type="OrthoDB" id="1908108at2759"/>
<evidence type="ECO:0000313" key="3">
    <source>
        <dbReference type="Proteomes" id="UP000230069"/>
    </source>
</evidence>
<protein>
    <recommendedName>
        <fullName evidence="4">PLATZ transcription factor family protein</fullName>
    </recommendedName>
</protein>
<keyword evidence="3" id="KW-1185">Reference proteome</keyword>
<evidence type="ECO:0008006" key="4">
    <source>
        <dbReference type="Google" id="ProtNLM"/>
    </source>
</evidence>
<dbReference type="InterPro" id="IPR006734">
    <property type="entry name" value="PLATZ"/>
</dbReference>